<keyword evidence="5" id="KW-0406">Ion transport</keyword>
<dbReference type="PANTHER" id="PTHR32468">
    <property type="entry name" value="CATION/H + ANTIPORTER"/>
    <property type="match status" value="1"/>
</dbReference>
<evidence type="ECO:0000256" key="6">
    <source>
        <dbReference type="ARBA" id="ARBA00023136"/>
    </source>
</evidence>
<sequence length="922" mass="98225">MGEFTQLYRRAAASQAGIFSGANPADYDSNDPIRLWVIQVIVIMAMTQVLALIFGRIRQPRVIAEVIGGVFLGPTVMGRIHGFRNAIFPDDGMPLLNLTANIGLVLFLFIVGLEIDTRLIKKNVKASASISIAGLVVPLGLGAALGEGIYREFVNPDVNHGYFLLFTAVAVGITAFPVLCRILTELKLLDTTVGVVTLSAGVGNDVIGWILLALTVALVNASSGLTALWVLLTAVGYCLLLLLPGKWAYHWLAKKTGSLESGTPTAFMMTITIVVVFFSAFFTDIIGVHAIFGGFLAGLIIPHQNGYAIAMVEKLEDLVTIVLLPLYFASSGLRTNLGLLDNGITWGYTIIIILVAFTSKFLACASTAKLAGFNLRESGAIGSLMSCKGLVELIVLNVGLQAGILDTRVFSMFVIHAIILTFMTTPLVLLFYPAKYRVHLNSSATLPSPEDGKQSAPQDDNEGEYCNVKYALVLDKIEQLSAAMTVTQLLCPSTSVSPSTSTLAASERSSIDDEKAPAGGVVPPLPSYQNVVKSNPLVSPISLTLLRLIELTTRTSDVLKSQEASALIHSDPVTSVFRTFAWLLGGAAQRLRVKVGVDVASWEDFDAVISRRVTEENAGMVVIPWSRGNSTTGPSSTHDETAASTLVKNPFDGVFQRSNSSTSSYDQTTTSVVYSELIRKVFLTAPCDVALFVDRGLDSGAGDVASMLSGTTGPDTLLVLPFFGGPDDRLALKFLVKMCAGNEGVRAIVVRISKTEESEENVDEAECSKGHAIVHNTIAAADTVYGQHNTQTRLASDTADNILWERYTSSSTTRTPVLTSALSRITFNSVNTSKPLQASVDSIIGSDIKSISSGRRTVAVIGRSRRMAVESLDKELQHMSKNAGVAMGSSVAKTLGNVGAAMVLAGVDASLLIVQAHYGATA</sequence>
<gene>
    <name evidence="10" type="primary">KHA1_1</name>
    <name evidence="10" type="ORF">VKT23_001547</name>
</gene>
<feature type="transmembrane region" description="Helical" evidence="8">
    <location>
        <begin position="380"/>
        <end position="404"/>
    </location>
</feature>
<evidence type="ECO:0000256" key="8">
    <source>
        <dbReference type="SAM" id="Phobius"/>
    </source>
</evidence>
<protein>
    <submittedName>
        <fullName evidence="10">K(+)/H(+) antiporter</fullName>
    </submittedName>
</protein>
<evidence type="ECO:0000313" key="11">
    <source>
        <dbReference type="Proteomes" id="UP001498398"/>
    </source>
</evidence>
<feature type="transmembrane region" description="Helical" evidence="8">
    <location>
        <begin position="95"/>
        <end position="115"/>
    </location>
</feature>
<feature type="transmembrane region" description="Helical" evidence="8">
    <location>
        <begin position="62"/>
        <end position="83"/>
    </location>
</feature>
<feature type="region of interest" description="Disordered" evidence="7">
    <location>
        <begin position="495"/>
        <end position="518"/>
    </location>
</feature>
<keyword evidence="2" id="KW-0813">Transport</keyword>
<feature type="transmembrane region" description="Helical" evidence="8">
    <location>
        <begin position="345"/>
        <end position="368"/>
    </location>
</feature>
<organism evidence="10 11">
    <name type="scientific">Marasmiellus scandens</name>
    <dbReference type="NCBI Taxonomy" id="2682957"/>
    <lineage>
        <taxon>Eukaryota</taxon>
        <taxon>Fungi</taxon>
        <taxon>Dikarya</taxon>
        <taxon>Basidiomycota</taxon>
        <taxon>Agaricomycotina</taxon>
        <taxon>Agaricomycetes</taxon>
        <taxon>Agaricomycetidae</taxon>
        <taxon>Agaricales</taxon>
        <taxon>Marasmiineae</taxon>
        <taxon>Omphalotaceae</taxon>
        <taxon>Marasmiellus</taxon>
    </lineage>
</organism>
<dbReference type="PANTHER" id="PTHR32468:SF0">
    <property type="entry name" value="K(+)_H(+) ANTIPORTER 1"/>
    <property type="match status" value="1"/>
</dbReference>
<dbReference type="Proteomes" id="UP001498398">
    <property type="component" value="Unassembled WGS sequence"/>
</dbReference>
<keyword evidence="4 8" id="KW-1133">Transmembrane helix</keyword>
<dbReference type="EMBL" id="JBANRG010000002">
    <property type="protein sequence ID" value="KAK7470106.1"/>
    <property type="molecule type" value="Genomic_DNA"/>
</dbReference>
<comment type="caution">
    <text evidence="10">The sequence shown here is derived from an EMBL/GenBank/DDBJ whole genome shotgun (WGS) entry which is preliminary data.</text>
</comment>
<feature type="transmembrane region" description="Helical" evidence="8">
    <location>
        <begin position="315"/>
        <end position="333"/>
    </location>
</feature>
<dbReference type="InterPro" id="IPR050794">
    <property type="entry name" value="CPA2_transporter"/>
</dbReference>
<feature type="transmembrane region" description="Helical" evidence="8">
    <location>
        <begin position="127"/>
        <end position="150"/>
    </location>
</feature>
<evidence type="ECO:0000256" key="3">
    <source>
        <dbReference type="ARBA" id="ARBA00022692"/>
    </source>
</evidence>
<evidence type="ECO:0000256" key="5">
    <source>
        <dbReference type="ARBA" id="ARBA00023065"/>
    </source>
</evidence>
<accession>A0ABR1K1B5</accession>
<reference evidence="10 11" key="1">
    <citation type="submission" date="2024-01" db="EMBL/GenBank/DDBJ databases">
        <title>A draft genome for the cacao thread blight pathogen Marasmiellus scandens.</title>
        <authorList>
            <person name="Baruah I.K."/>
            <person name="Leung J."/>
            <person name="Bukari Y."/>
            <person name="Amoako-Attah I."/>
            <person name="Meinhardt L.W."/>
            <person name="Bailey B.A."/>
            <person name="Cohen S.P."/>
        </authorList>
    </citation>
    <scope>NUCLEOTIDE SEQUENCE [LARGE SCALE GENOMIC DNA]</scope>
    <source>
        <strain evidence="10 11">GH-19</strain>
    </source>
</reference>
<keyword evidence="6 8" id="KW-0472">Membrane</keyword>
<dbReference type="Gene3D" id="1.20.1530.20">
    <property type="match status" value="1"/>
</dbReference>
<feature type="compositionally biased region" description="Low complexity" evidence="7">
    <location>
        <begin position="495"/>
        <end position="506"/>
    </location>
</feature>
<keyword evidence="3 8" id="KW-0812">Transmembrane</keyword>
<feature type="transmembrane region" description="Helical" evidence="8">
    <location>
        <begin position="33"/>
        <end position="55"/>
    </location>
</feature>
<evidence type="ECO:0000313" key="10">
    <source>
        <dbReference type="EMBL" id="KAK7470106.1"/>
    </source>
</evidence>
<feature type="transmembrane region" description="Helical" evidence="8">
    <location>
        <begin position="162"/>
        <end position="183"/>
    </location>
</feature>
<evidence type="ECO:0000256" key="7">
    <source>
        <dbReference type="SAM" id="MobiDB-lite"/>
    </source>
</evidence>
<evidence type="ECO:0000256" key="4">
    <source>
        <dbReference type="ARBA" id="ARBA00022989"/>
    </source>
</evidence>
<feature type="transmembrane region" description="Helical" evidence="8">
    <location>
        <begin position="195"/>
        <end position="221"/>
    </location>
</feature>
<dbReference type="Pfam" id="PF00999">
    <property type="entry name" value="Na_H_Exchanger"/>
    <property type="match status" value="1"/>
</dbReference>
<dbReference type="InterPro" id="IPR006153">
    <property type="entry name" value="Cation/H_exchanger_TM"/>
</dbReference>
<name>A0ABR1K1B5_9AGAR</name>
<feature type="transmembrane region" description="Helical" evidence="8">
    <location>
        <begin position="227"/>
        <end position="249"/>
    </location>
</feature>
<proteinExistence type="predicted"/>
<feature type="transmembrane region" description="Helical" evidence="8">
    <location>
        <begin position="410"/>
        <end position="432"/>
    </location>
</feature>
<feature type="domain" description="Cation/H+ exchanger transmembrane" evidence="9">
    <location>
        <begin position="49"/>
        <end position="428"/>
    </location>
</feature>
<keyword evidence="11" id="KW-1185">Reference proteome</keyword>
<evidence type="ECO:0000259" key="9">
    <source>
        <dbReference type="Pfam" id="PF00999"/>
    </source>
</evidence>
<comment type="subcellular location">
    <subcellularLocation>
        <location evidence="1">Membrane</location>
        <topology evidence="1">Multi-pass membrane protein</topology>
    </subcellularLocation>
</comment>
<dbReference type="InterPro" id="IPR038770">
    <property type="entry name" value="Na+/solute_symporter_sf"/>
</dbReference>
<evidence type="ECO:0000256" key="1">
    <source>
        <dbReference type="ARBA" id="ARBA00004141"/>
    </source>
</evidence>
<evidence type="ECO:0000256" key="2">
    <source>
        <dbReference type="ARBA" id="ARBA00022448"/>
    </source>
</evidence>